<dbReference type="PANTHER" id="PTHR23501">
    <property type="entry name" value="MAJOR FACILITATOR SUPERFAMILY"/>
    <property type="match status" value="1"/>
</dbReference>
<name>A0A1L9PE14_ASPVE</name>
<feature type="compositionally biased region" description="Basic and acidic residues" evidence="5">
    <location>
        <begin position="16"/>
        <end position="30"/>
    </location>
</feature>
<sequence>MAARRESDAEAILEQASHDEQTPLIRHDSDSTEPPTAPVPLSFRRGLTILLTMGALIFIQAINMSMMTTAQSQIAADLDAFDDTTWFNSAFMIAASCTTPIAGRLAQIFTPRVYVLFSCILLAIGLLITAAAPSLPVFLLGRALSGTGAGGLMVTGIILTLDLVHKKRRGIFIGVVNFGMTFGVSLGAVLAGLVVPVLGWRIIFWVQSAATLVLGPALFFAIPSRSQHEPGATKAAFLLQKLKNVDYAGALTLALSIFLLLFSLASPKIPIMPIGLSLVLFAVFWIIESKFTTEPIVPTEVLKARSVMFTCLAALAAMTARWSVLFYSPVYAMAVRGWSPASAGLILTPTNAGFGVGGLLVGWLHIRHGEGYYWSNVIVYLLFAFSNLLLVALSTQTSHTAIYVTAMFVNGFAIGASMNYTFAHILYLTKTEVHYIVTALVGMSRGFAGSFGSAMGGGFFQRELKAGLEDGFARHGLSGKEGLVRKLLGSPALVRSLTGAEREVATQSYEHAIRMLLFGGFVIMVVASLVQAGTGWAPPPEEPTDENVENSRRED</sequence>
<feature type="transmembrane region" description="Helical" evidence="6">
    <location>
        <begin position="307"/>
        <end position="325"/>
    </location>
</feature>
<feature type="transmembrane region" description="Helical" evidence="6">
    <location>
        <begin position="202"/>
        <end position="223"/>
    </location>
</feature>
<dbReference type="InterPro" id="IPR036259">
    <property type="entry name" value="MFS_trans_sf"/>
</dbReference>
<dbReference type="GO" id="GO:0015174">
    <property type="term" value="F:basic amino acid transmembrane transporter activity"/>
    <property type="evidence" value="ECO:0007669"/>
    <property type="project" value="TreeGrafter"/>
</dbReference>
<dbReference type="EMBL" id="KV878127">
    <property type="protein sequence ID" value="OJI99767.1"/>
    <property type="molecule type" value="Genomic_DNA"/>
</dbReference>
<feature type="transmembrane region" description="Helical" evidence="6">
    <location>
        <begin position="271"/>
        <end position="287"/>
    </location>
</feature>
<keyword evidence="3 6" id="KW-1133">Transmembrane helix</keyword>
<keyword evidence="9" id="KW-1185">Reference proteome</keyword>
<feature type="transmembrane region" description="Helical" evidence="6">
    <location>
        <begin position="86"/>
        <end position="106"/>
    </location>
</feature>
<feature type="transmembrane region" description="Helical" evidence="6">
    <location>
        <begin position="113"/>
        <end position="132"/>
    </location>
</feature>
<feature type="domain" description="Major facilitator superfamily (MFS) profile" evidence="7">
    <location>
        <begin position="49"/>
        <end position="543"/>
    </location>
</feature>
<dbReference type="GeneID" id="63727362"/>
<evidence type="ECO:0000256" key="1">
    <source>
        <dbReference type="ARBA" id="ARBA00004141"/>
    </source>
</evidence>
<dbReference type="VEuPathDB" id="FungiDB:ASPVEDRAFT_39141"/>
<accession>A0A1L9PE14</accession>
<feature type="transmembrane region" description="Helical" evidence="6">
    <location>
        <begin position="144"/>
        <end position="164"/>
    </location>
</feature>
<feature type="region of interest" description="Disordered" evidence="5">
    <location>
        <begin position="1"/>
        <end position="37"/>
    </location>
</feature>
<dbReference type="GO" id="GO:0000329">
    <property type="term" value="C:fungal-type vacuole membrane"/>
    <property type="evidence" value="ECO:0007669"/>
    <property type="project" value="TreeGrafter"/>
</dbReference>
<comment type="subcellular location">
    <subcellularLocation>
        <location evidence="1">Membrane</location>
        <topology evidence="1">Multi-pass membrane protein</topology>
    </subcellularLocation>
</comment>
<evidence type="ECO:0000313" key="9">
    <source>
        <dbReference type="Proteomes" id="UP000184073"/>
    </source>
</evidence>
<evidence type="ECO:0000256" key="4">
    <source>
        <dbReference type="ARBA" id="ARBA00023136"/>
    </source>
</evidence>
<evidence type="ECO:0000256" key="6">
    <source>
        <dbReference type="SAM" id="Phobius"/>
    </source>
</evidence>
<feature type="transmembrane region" description="Helical" evidence="6">
    <location>
        <begin position="47"/>
        <end position="66"/>
    </location>
</feature>
<evidence type="ECO:0000256" key="2">
    <source>
        <dbReference type="ARBA" id="ARBA00022692"/>
    </source>
</evidence>
<proteinExistence type="predicted"/>
<dbReference type="PROSITE" id="PS50850">
    <property type="entry name" value="MFS"/>
    <property type="match status" value="1"/>
</dbReference>
<organism evidence="8 9">
    <name type="scientific">Aspergillus versicolor CBS 583.65</name>
    <dbReference type="NCBI Taxonomy" id="1036611"/>
    <lineage>
        <taxon>Eukaryota</taxon>
        <taxon>Fungi</taxon>
        <taxon>Dikarya</taxon>
        <taxon>Ascomycota</taxon>
        <taxon>Pezizomycotina</taxon>
        <taxon>Eurotiomycetes</taxon>
        <taxon>Eurotiomycetidae</taxon>
        <taxon>Eurotiales</taxon>
        <taxon>Aspergillaceae</taxon>
        <taxon>Aspergillus</taxon>
        <taxon>Aspergillus subgen. Nidulantes</taxon>
    </lineage>
</organism>
<feature type="transmembrane region" description="Helical" evidence="6">
    <location>
        <begin position="171"/>
        <end position="196"/>
    </location>
</feature>
<feature type="transmembrane region" description="Helical" evidence="6">
    <location>
        <begin position="516"/>
        <end position="537"/>
    </location>
</feature>
<keyword evidence="4 6" id="KW-0472">Membrane</keyword>
<feature type="transmembrane region" description="Helical" evidence="6">
    <location>
        <begin position="400"/>
        <end position="422"/>
    </location>
</feature>
<feature type="region of interest" description="Disordered" evidence="5">
    <location>
        <begin position="534"/>
        <end position="555"/>
    </location>
</feature>
<dbReference type="AlphaFoldDB" id="A0A1L9PE14"/>
<feature type="transmembrane region" description="Helical" evidence="6">
    <location>
        <begin position="345"/>
        <end position="366"/>
    </location>
</feature>
<dbReference type="InterPro" id="IPR020846">
    <property type="entry name" value="MFS_dom"/>
</dbReference>
<keyword evidence="2 6" id="KW-0812">Transmembrane</keyword>
<feature type="transmembrane region" description="Helical" evidence="6">
    <location>
        <begin position="244"/>
        <end position="265"/>
    </location>
</feature>
<reference evidence="9" key="1">
    <citation type="journal article" date="2017" name="Genome Biol.">
        <title>Comparative genomics reveals high biological diversity and specific adaptations in the industrially and medically important fungal genus Aspergillus.</title>
        <authorList>
            <person name="de Vries R.P."/>
            <person name="Riley R."/>
            <person name="Wiebenga A."/>
            <person name="Aguilar-Osorio G."/>
            <person name="Amillis S."/>
            <person name="Uchima C.A."/>
            <person name="Anderluh G."/>
            <person name="Asadollahi M."/>
            <person name="Askin M."/>
            <person name="Barry K."/>
            <person name="Battaglia E."/>
            <person name="Bayram O."/>
            <person name="Benocci T."/>
            <person name="Braus-Stromeyer S.A."/>
            <person name="Caldana C."/>
            <person name="Canovas D."/>
            <person name="Cerqueira G.C."/>
            <person name="Chen F."/>
            <person name="Chen W."/>
            <person name="Choi C."/>
            <person name="Clum A."/>
            <person name="Dos Santos R.A."/>
            <person name="Damasio A.R."/>
            <person name="Diallinas G."/>
            <person name="Emri T."/>
            <person name="Fekete E."/>
            <person name="Flipphi M."/>
            <person name="Freyberg S."/>
            <person name="Gallo A."/>
            <person name="Gournas C."/>
            <person name="Habgood R."/>
            <person name="Hainaut M."/>
            <person name="Harispe M.L."/>
            <person name="Henrissat B."/>
            <person name="Hilden K.S."/>
            <person name="Hope R."/>
            <person name="Hossain A."/>
            <person name="Karabika E."/>
            <person name="Karaffa L."/>
            <person name="Karanyi Z."/>
            <person name="Krasevec N."/>
            <person name="Kuo A."/>
            <person name="Kusch H."/>
            <person name="LaButti K."/>
            <person name="Lagendijk E.L."/>
            <person name="Lapidus A."/>
            <person name="Levasseur A."/>
            <person name="Lindquist E."/>
            <person name="Lipzen A."/>
            <person name="Logrieco A.F."/>
            <person name="MacCabe A."/>
            <person name="Maekelae M.R."/>
            <person name="Malavazi I."/>
            <person name="Melin P."/>
            <person name="Meyer V."/>
            <person name="Mielnichuk N."/>
            <person name="Miskei M."/>
            <person name="Molnar A.P."/>
            <person name="Mule G."/>
            <person name="Ngan C.Y."/>
            <person name="Orejas M."/>
            <person name="Orosz E."/>
            <person name="Ouedraogo J.P."/>
            <person name="Overkamp K.M."/>
            <person name="Park H.-S."/>
            <person name="Perrone G."/>
            <person name="Piumi F."/>
            <person name="Punt P.J."/>
            <person name="Ram A.F."/>
            <person name="Ramon A."/>
            <person name="Rauscher S."/>
            <person name="Record E."/>
            <person name="Riano-Pachon D.M."/>
            <person name="Robert V."/>
            <person name="Roehrig J."/>
            <person name="Ruller R."/>
            <person name="Salamov A."/>
            <person name="Salih N.S."/>
            <person name="Samson R.A."/>
            <person name="Sandor E."/>
            <person name="Sanguinetti M."/>
            <person name="Schuetze T."/>
            <person name="Sepcic K."/>
            <person name="Shelest E."/>
            <person name="Sherlock G."/>
            <person name="Sophianopoulou V."/>
            <person name="Squina F.M."/>
            <person name="Sun H."/>
            <person name="Susca A."/>
            <person name="Todd R.B."/>
            <person name="Tsang A."/>
            <person name="Unkles S.E."/>
            <person name="van de Wiele N."/>
            <person name="van Rossen-Uffink D."/>
            <person name="Oliveira J.V."/>
            <person name="Vesth T.C."/>
            <person name="Visser J."/>
            <person name="Yu J.-H."/>
            <person name="Zhou M."/>
            <person name="Andersen M.R."/>
            <person name="Archer D.B."/>
            <person name="Baker S.E."/>
            <person name="Benoit I."/>
            <person name="Brakhage A.A."/>
            <person name="Braus G.H."/>
            <person name="Fischer R."/>
            <person name="Frisvad J.C."/>
            <person name="Goldman G.H."/>
            <person name="Houbraken J."/>
            <person name="Oakley B."/>
            <person name="Pocsi I."/>
            <person name="Scazzocchio C."/>
            <person name="Seiboth B."/>
            <person name="vanKuyk P.A."/>
            <person name="Wortman J."/>
            <person name="Dyer P.S."/>
            <person name="Grigoriev I.V."/>
        </authorList>
    </citation>
    <scope>NUCLEOTIDE SEQUENCE [LARGE SCALE GENOMIC DNA]</scope>
    <source>
        <strain evidence="9">CBS 583.65</strain>
    </source>
</reference>
<feature type="transmembrane region" description="Helical" evidence="6">
    <location>
        <begin position="373"/>
        <end position="394"/>
    </location>
</feature>
<dbReference type="InterPro" id="IPR011701">
    <property type="entry name" value="MFS"/>
</dbReference>
<dbReference type="Gene3D" id="1.20.1250.20">
    <property type="entry name" value="MFS general substrate transporter like domains"/>
    <property type="match status" value="2"/>
</dbReference>
<evidence type="ECO:0000256" key="3">
    <source>
        <dbReference type="ARBA" id="ARBA00022989"/>
    </source>
</evidence>
<dbReference type="PANTHER" id="PTHR23501:SF6">
    <property type="entry name" value="MULTIDRUG TRANSPORTER, PUTATIVE (AFU_ORTHOLOGUE AFUA_3G14560)-RELATED"/>
    <property type="match status" value="1"/>
</dbReference>
<dbReference type="RefSeq" id="XP_040665530.1">
    <property type="nucleotide sequence ID" value="XM_040811851.1"/>
</dbReference>
<dbReference type="Pfam" id="PF07690">
    <property type="entry name" value="MFS_1"/>
    <property type="match status" value="1"/>
</dbReference>
<evidence type="ECO:0000256" key="5">
    <source>
        <dbReference type="SAM" id="MobiDB-lite"/>
    </source>
</evidence>
<gene>
    <name evidence="8" type="ORF">ASPVEDRAFT_39141</name>
</gene>
<protein>
    <recommendedName>
        <fullName evidence="7">Major facilitator superfamily (MFS) profile domain-containing protein</fullName>
    </recommendedName>
</protein>
<dbReference type="SUPFAM" id="SSF103473">
    <property type="entry name" value="MFS general substrate transporter"/>
    <property type="match status" value="1"/>
</dbReference>
<dbReference type="OrthoDB" id="4160219at2759"/>
<evidence type="ECO:0000313" key="8">
    <source>
        <dbReference type="EMBL" id="OJI99767.1"/>
    </source>
</evidence>
<evidence type="ECO:0000259" key="7">
    <source>
        <dbReference type="PROSITE" id="PS50850"/>
    </source>
</evidence>
<dbReference type="Proteomes" id="UP000184073">
    <property type="component" value="Unassembled WGS sequence"/>
</dbReference>